<keyword evidence="3" id="KW-1185">Reference proteome</keyword>
<protein>
    <submittedName>
        <fullName evidence="2">Uncharacterized protein</fullName>
    </submittedName>
</protein>
<evidence type="ECO:0000313" key="2">
    <source>
        <dbReference type="EnsemblPlants" id="LPERR02G00300.1"/>
    </source>
</evidence>
<proteinExistence type="predicted"/>
<reference evidence="2" key="3">
    <citation type="submission" date="2015-04" db="UniProtKB">
        <authorList>
            <consortium name="EnsemblPlants"/>
        </authorList>
    </citation>
    <scope>IDENTIFICATION</scope>
</reference>
<dbReference type="PANTHER" id="PTHR36019:SF3">
    <property type="entry name" value="PLANT_PROTEIN"/>
    <property type="match status" value="1"/>
</dbReference>
<dbReference type="EnsemblPlants" id="LPERR02G00300.1">
    <property type="protein sequence ID" value="LPERR02G00300.1"/>
    <property type="gene ID" value="LPERR02G00300"/>
</dbReference>
<reference evidence="2 3" key="1">
    <citation type="submission" date="2012-08" db="EMBL/GenBank/DDBJ databases">
        <title>Oryza genome evolution.</title>
        <authorList>
            <person name="Wing R.A."/>
        </authorList>
    </citation>
    <scope>NUCLEOTIDE SEQUENCE</scope>
</reference>
<dbReference type="PANTHER" id="PTHR36019">
    <property type="entry name" value="PLANT/PROTEIN"/>
    <property type="match status" value="1"/>
</dbReference>
<evidence type="ECO:0000313" key="3">
    <source>
        <dbReference type="Proteomes" id="UP000032180"/>
    </source>
</evidence>
<dbReference type="Gramene" id="LPERR02G00300.1">
    <property type="protein sequence ID" value="LPERR02G00300.1"/>
    <property type="gene ID" value="LPERR02G00300"/>
</dbReference>
<accession>A0A0D9VB35</accession>
<sequence>MRRLSSSCLVVPREQPQTPPQADDADIEPQTATCCTALHRADGQQPRFAPVRTPASAAAAALASSSSAPITYDDKAKKSQKQVRKCKSTVQDAPCLRRSGAVRRDWSFEDLRANNAA</sequence>
<organism evidence="2 3">
    <name type="scientific">Leersia perrieri</name>
    <dbReference type="NCBI Taxonomy" id="77586"/>
    <lineage>
        <taxon>Eukaryota</taxon>
        <taxon>Viridiplantae</taxon>
        <taxon>Streptophyta</taxon>
        <taxon>Embryophyta</taxon>
        <taxon>Tracheophyta</taxon>
        <taxon>Spermatophyta</taxon>
        <taxon>Magnoliopsida</taxon>
        <taxon>Liliopsida</taxon>
        <taxon>Poales</taxon>
        <taxon>Poaceae</taxon>
        <taxon>BOP clade</taxon>
        <taxon>Oryzoideae</taxon>
        <taxon>Oryzeae</taxon>
        <taxon>Oryzinae</taxon>
        <taxon>Leersia</taxon>
    </lineage>
</organism>
<feature type="region of interest" description="Disordered" evidence="1">
    <location>
        <begin position="1"/>
        <end position="27"/>
    </location>
</feature>
<feature type="region of interest" description="Disordered" evidence="1">
    <location>
        <begin position="63"/>
        <end position="84"/>
    </location>
</feature>
<dbReference type="HOGENOM" id="CLU_143117_0_0_1"/>
<reference evidence="3" key="2">
    <citation type="submission" date="2013-12" db="EMBL/GenBank/DDBJ databases">
        <authorList>
            <person name="Yu Y."/>
            <person name="Lee S."/>
            <person name="de Baynast K."/>
            <person name="Wissotski M."/>
            <person name="Liu L."/>
            <person name="Talag J."/>
            <person name="Goicoechea J."/>
            <person name="Angelova A."/>
            <person name="Jetty R."/>
            <person name="Kudrna D."/>
            <person name="Golser W."/>
            <person name="Rivera L."/>
            <person name="Zhang J."/>
            <person name="Wing R."/>
        </authorList>
    </citation>
    <scope>NUCLEOTIDE SEQUENCE</scope>
</reference>
<evidence type="ECO:0000256" key="1">
    <source>
        <dbReference type="SAM" id="MobiDB-lite"/>
    </source>
</evidence>
<dbReference type="AlphaFoldDB" id="A0A0D9VB35"/>
<dbReference type="Proteomes" id="UP000032180">
    <property type="component" value="Chromosome 2"/>
</dbReference>
<name>A0A0D9VB35_9ORYZ</name>